<protein>
    <submittedName>
        <fullName evidence="1">Protein-tyrosine phosphatase</fullName>
    </submittedName>
</protein>
<accession>A0AC61PJL0</accession>
<comment type="caution">
    <text evidence="1">The sequence shown here is derived from an EMBL/GenBank/DDBJ whole genome shotgun (WGS) entry which is preliminary data.</text>
</comment>
<sequence length="153" mass="17438">MIKILFICHGNICRSAAAEMVMKQMAREQHRNDLKIASAAATREEIGNDVYPPMKRALAAAGYECEYHAARQTTRAEYGEWDYIIGMDDENMWDMKRIYGGDPEGKLSMLLAWAGQPGREIDDPWYTRDFSGVLKQIEEGCRGLMQSIKPNEQ</sequence>
<proteinExistence type="predicted"/>
<keyword evidence="2" id="KW-1185">Reference proteome</keyword>
<name>A0AC61PJL0_9FIRM</name>
<reference evidence="1" key="1">
    <citation type="submission" date="2017-04" db="EMBL/GenBank/DDBJ databases">
        <authorList>
            <person name="Varghese N."/>
            <person name="Submissions S."/>
        </authorList>
    </citation>
    <scope>NUCLEOTIDE SEQUENCE</scope>
    <source>
        <strain evidence="1">WTE2008</strain>
    </source>
</reference>
<organism evidence="1 2">
    <name type="scientific">Aristaeella lactis</name>
    <dbReference type="NCBI Taxonomy" id="3046383"/>
    <lineage>
        <taxon>Bacteria</taxon>
        <taxon>Bacillati</taxon>
        <taxon>Bacillota</taxon>
        <taxon>Clostridia</taxon>
        <taxon>Eubacteriales</taxon>
        <taxon>Aristaeellaceae</taxon>
        <taxon>Aristaeella</taxon>
    </lineage>
</organism>
<evidence type="ECO:0000313" key="1">
    <source>
        <dbReference type="EMBL" id="SMC48708.1"/>
    </source>
</evidence>
<gene>
    <name evidence="1" type="ORF">SAMN06297397_1017</name>
</gene>
<dbReference type="EMBL" id="FWXZ01000002">
    <property type="protein sequence ID" value="SMC48708.1"/>
    <property type="molecule type" value="Genomic_DNA"/>
</dbReference>
<evidence type="ECO:0000313" key="2">
    <source>
        <dbReference type="Proteomes" id="UP000192328"/>
    </source>
</evidence>
<dbReference type="Proteomes" id="UP000192328">
    <property type="component" value="Unassembled WGS sequence"/>
</dbReference>